<protein>
    <recommendedName>
        <fullName evidence="3">Carboxypeptidase regulatory-like domain-containing protein</fullName>
    </recommendedName>
</protein>
<dbReference type="Pfam" id="PF13620">
    <property type="entry name" value="CarboxypepD_reg"/>
    <property type="match status" value="1"/>
</dbReference>
<feature type="non-terminal residue" evidence="1">
    <location>
        <position position="1181"/>
    </location>
</feature>
<dbReference type="InterPro" id="IPR032675">
    <property type="entry name" value="LRR_dom_sf"/>
</dbReference>
<feature type="non-terminal residue" evidence="1">
    <location>
        <position position="1"/>
    </location>
</feature>
<gene>
    <name evidence="1" type="ORF">KIPB_010063</name>
</gene>
<evidence type="ECO:0000313" key="1">
    <source>
        <dbReference type="EMBL" id="GIQ87921.1"/>
    </source>
</evidence>
<dbReference type="Proteomes" id="UP000265618">
    <property type="component" value="Unassembled WGS sequence"/>
</dbReference>
<evidence type="ECO:0008006" key="3">
    <source>
        <dbReference type="Google" id="ProtNLM"/>
    </source>
</evidence>
<dbReference type="AlphaFoldDB" id="A0A9K3D4R4"/>
<dbReference type="SUPFAM" id="SSF49464">
    <property type="entry name" value="Carboxypeptidase regulatory domain-like"/>
    <property type="match status" value="2"/>
</dbReference>
<dbReference type="SUPFAM" id="SSF52058">
    <property type="entry name" value="L domain-like"/>
    <property type="match status" value="1"/>
</dbReference>
<keyword evidence="2" id="KW-1185">Reference proteome</keyword>
<organism evidence="1 2">
    <name type="scientific">Kipferlia bialata</name>
    <dbReference type="NCBI Taxonomy" id="797122"/>
    <lineage>
        <taxon>Eukaryota</taxon>
        <taxon>Metamonada</taxon>
        <taxon>Carpediemonas-like organisms</taxon>
        <taxon>Kipferlia</taxon>
    </lineage>
</organism>
<proteinExistence type="predicted"/>
<comment type="caution">
    <text evidence="1">The sequence shown here is derived from an EMBL/GenBank/DDBJ whole genome shotgun (WGS) entry which is preliminary data.</text>
</comment>
<dbReference type="OrthoDB" id="676979at2759"/>
<dbReference type="EMBL" id="BDIP01003612">
    <property type="protein sequence ID" value="GIQ87921.1"/>
    <property type="molecule type" value="Genomic_DNA"/>
</dbReference>
<dbReference type="Gene3D" id="3.80.10.10">
    <property type="entry name" value="Ribonuclease Inhibitor"/>
    <property type="match status" value="1"/>
</dbReference>
<dbReference type="Gene3D" id="2.60.40.1120">
    <property type="entry name" value="Carboxypeptidase-like, regulatory domain"/>
    <property type="match status" value="1"/>
</dbReference>
<accession>A0A9K3D4R4</accession>
<sequence length="1181" mass="124354">NTNLYHINLDYAHVVGPLPECVCAMPHLSTLSVNGNYLNGPIPECLGGTDSALDSFRADCAFLSGTVPPGLLDGSVADVKVMCNEHLICPSDSDISVDTYFSCGLEGCDPACLIGPAVPVCEEVLEVPGCGPYYLDLPPCDSLTVDGTVLSGDTQMGLAAVETLAFLPGSLDAIASDTTTDTGLYSLDLTEYAGEAGVRVEYQKPGYIKRTEDVPLPLCGHVDVDTELQSKGCSAIVCVSALDECGEPVSGASVSLVTDSCDWDVQTGHTNDAGDLCFESVDITPLDKGQIIWSADGYSTGSTSLCLSCGINEVDIDLECVDPPSLVVEVSTAYPLASVPEGALVTWTSVDLVYSDSAVTDVSGTATFSPLPPEVVGMDVTITTSGIEGYPEYTDGMAYTLPCCGTLSLPQVVPCPDQRVCVTVSEFCAAEYPVYIAGIEVAFYDMADLEEPLGTIETCAGESSCFDIVPDVLDYPLSSVLVSFDYEGTLYEQVVELGCGDTEICLEVDCPPECKHIIKGTVTNEAGEPLPNVDVAVLAIPVAIGSTDANGNYAIYGVEEGSYYVVFSPQDSEYAEHVEKGVYIPECGVTVVDAVLECDSETAVCIRFETPCGVAAGLSVTLQSDGYKRTSYTGDEGEVCFYGDLAGEALVSWSSGVYECGASNISVGCGENWEVYEIGCLQDPSLIVQVRTDDPFAAAVEGATVTWKTTYPNMSGQATTDVFGTATFPTLPAAVAGKTFSIIVSDVPGYEPFTDEHAGEFPCCGPLTLVEVLPCTKQRVCVTVAKDCDTGCKYLDDVLVTFYAPDDLATPIGSVYSDDSLSVCIDVFPEHSEYLLDTIVAKYSYHYYHYCEYIPLSCGTTDVCLEVCYYECPDNPDCPDCPYCPDCPDCPYCPDCPDCPECPDCVHAATGVVSNEAGEPLGGIEVSIPSLGLSDTTNAEGKYTLTGGEGDTEYVVVFTPPPGSPYAGDSASVHFPECGVAYLDMVLPCTEDPLLKVTFVDPCGYPVEGLIVYLENGVSETTGADGTAVFPDAPLGYVTVSWTSDAYEGGSETFLVGCGETCETVCLVCEETLSLSVQVLTGAPFPDVAAGATVTWSTADPVLSGNAITDISGLATFYPVAADVAGLPFSLTVSGIPGYEPYSPPCEECVFTCCSDIPITVEVPCTQQKLCITVSEECDAV</sequence>
<dbReference type="InterPro" id="IPR008969">
    <property type="entry name" value="CarboxyPept-like_regulatory"/>
</dbReference>
<reference evidence="1 2" key="1">
    <citation type="journal article" date="2018" name="PLoS ONE">
        <title>The draft genome of Kipferlia bialata reveals reductive genome evolution in fornicate parasites.</title>
        <authorList>
            <person name="Tanifuji G."/>
            <person name="Takabayashi S."/>
            <person name="Kume K."/>
            <person name="Takagi M."/>
            <person name="Nakayama T."/>
            <person name="Kamikawa R."/>
            <person name="Inagaki Y."/>
            <person name="Hashimoto T."/>
        </authorList>
    </citation>
    <scope>NUCLEOTIDE SEQUENCE [LARGE SCALE GENOMIC DNA]</scope>
    <source>
        <strain evidence="1">NY0173</strain>
    </source>
</reference>
<evidence type="ECO:0000313" key="2">
    <source>
        <dbReference type="Proteomes" id="UP000265618"/>
    </source>
</evidence>
<name>A0A9K3D4R4_9EUKA</name>